<dbReference type="SUPFAM" id="SSF52833">
    <property type="entry name" value="Thioredoxin-like"/>
    <property type="match status" value="1"/>
</dbReference>
<accession>I0IS79</accession>
<evidence type="ECO:0000259" key="1">
    <source>
        <dbReference type="PROSITE" id="PS51352"/>
    </source>
</evidence>
<dbReference type="Proteomes" id="UP000007382">
    <property type="component" value="Chromosome"/>
</dbReference>
<dbReference type="Pfam" id="PF00578">
    <property type="entry name" value="AhpC-TSA"/>
    <property type="match status" value="1"/>
</dbReference>
<dbReference type="InterPro" id="IPR050553">
    <property type="entry name" value="Thioredoxin_ResA/DsbE_sf"/>
</dbReference>
<dbReference type="AlphaFoldDB" id="I0IS79"/>
<feature type="domain" description="Thioredoxin" evidence="1">
    <location>
        <begin position="25"/>
        <end position="170"/>
    </location>
</feature>
<dbReference type="PROSITE" id="PS51352">
    <property type="entry name" value="THIOREDOXIN_2"/>
    <property type="match status" value="1"/>
</dbReference>
<dbReference type="HOGENOM" id="CLU_044955_0_0_0"/>
<dbReference type="InterPro" id="IPR000866">
    <property type="entry name" value="AhpC/TSA"/>
</dbReference>
<dbReference type="eggNOG" id="COG0526">
    <property type="taxonomic scope" value="Bacteria"/>
</dbReference>
<name>I0IS79_LEPFC</name>
<dbReference type="STRING" id="1162668.LFE_2457"/>
<dbReference type="Pfam" id="PF17991">
    <property type="entry name" value="Thioredoxin_10"/>
    <property type="match status" value="1"/>
</dbReference>
<dbReference type="InterPro" id="IPR041017">
    <property type="entry name" value="Thioredoxin_10"/>
</dbReference>
<dbReference type="PANTHER" id="PTHR42852:SF13">
    <property type="entry name" value="PROTEIN DIPZ"/>
    <property type="match status" value="1"/>
</dbReference>
<dbReference type="PATRIC" id="fig|1162668.3.peg.2918"/>
<proteinExistence type="predicted"/>
<gene>
    <name evidence="2" type="ordered locus">LFE_2457</name>
</gene>
<organism evidence="2 3">
    <name type="scientific">Leptospirillum ferrooxidans (strain C2-3)</name>
    <dbReference type="NCBI Taxonomy" id="1162668"/>
    <lineage>
        <taxon>Bacteria</taxon>
        <taxon>Pseudomonadati</taxon>
        <taxon>Nitrospirota</taxon>
        <taxon>Nitrospiria</taxon>
        <taxon>Nitrospirales</taxon>
        <taxon>Nitrospiraceae</taxon>
        <taxon>Leptospirillum</taxon>
    </lineage>
</organism>
<reference evidence="2 3" key="1">
    <citation type="journal article" date="2012" name="J. Bacteriol.">
        <title>Complete Genome Sequence of Leptospirillum ferrooxidans Strain C2-3, Isolated from a Fresh Volcanic Ash Deposit on the Island of Miyake, Japan.</title>
        <authorList>
            <person name="Fujimura R."/>
            <person name="Sato Y."/>
            <person name="Nishizawa T."/>
            <person name="Oshima K."/>
            <person name="Kim S.-W."/>
            <person name="Hattori M."/>
            <person name="Kamijo T."/>
            <person name="Ohta H."/>
        </authorList>
    </citation>
    <scope>NUCLEOTIDE SEQUENCE [LARGE SCALE GENOMIC DNA]</scope>
    <source>
        <strain evidence="2 3">C2-3</strain>
    </source>
</reference>
<dbReference type="KEGG" id="lfc:LFE_2457"/>
<dbReference type="Gene3D" id="2.60.120.260">
    <property type="entry name" value="Galactose-binding domain-like"/>
    <property type="match status" value="1"/>
</dbReference>
<reference evidence="3" key="2">
    <citation type="submission" date="2012-03" db="EMBL/GenBank/DDBJ databases">
        <title>The complete genome sequence of the pioneer microbe on fresh volcanic deposit, Leptospirillum ferrooxidans strain C2-3.</title>
        <authorList>
            <person name="Fujimura R."/>
            <person name="Sato Y."/>
            <person name="Nishizawa T."/>
            <person name="Nanba K."/>
            <person name="Oshima K."/>
            <person name="Hattori M."/>
            <person name="Kamijo T."/>
            <person name="Ohta H."/>
        </authorList>
    </citation>
    <scope>NUCLEOTIDE SEQUENCE [LARGE SCALE GENOMIC DNA]</scope>
    <source>
        <strain evidence="3">C2-3</strain>
    </source>
</reference>
<dbReference type="RefSeq" id="WP_014450611.1">
    <property type="nucleotide sequence ID" value="NC_017094.1"/>
</dbReference>
<dbReference type="EMBL" id="AP012342">
    <property type="protein sequence ID" value="BAM08128.1"/>
    <property type="molecule type" value="Genomic_DNA"/>
</dbReference>
<dbReference type="OrthoDB" id="9811352at2"/>
<dbReference type="Gene3D" id="3.40.30.10">
    <property type="entry name" value="Glutaredoxin"/>
    <property type="match status" value="1"/>
</dbReference>
<dbReference type="PANTHER" id="PTHR42852">
    <property type="entry name" value="THIOL:DISULFIDE INTERCHANGE PROTEIN DSBE"/>
    <property type="match status" value="1"/>
</dbReference>
<dbReference type="InterPro" id="IPR036249">
    <property type="entry name" value="Thioredoxin-like_sf"/>
</dbReference>
<dbReference type="InterPro" id="IPR013766">
    <property type="entry name" value="Thioredoxin_domain"/>
</dbReference>
<evidence type="ECO:0000313" key="2">
    <source>
        <dbReference type="EMBL" id="BAM08128.1"/>
    </source>
</evidence>
<sequence length="341" mass="37984">MVLEKARSISFVLFLLFAGVMGVTPSLASDLPSFSGATGWINSPPLTDGSLRGKVVLIDFWEYTCVNCVRTFPVLKRWYRTYGPKGLVLIGIHTPEFSFARKENHVAYAVKKYHLEYPVAIDSDRRLWDRFHNHYWPAQYLFDRNGKLIFHTIGEGDDERMEAAIRGAIGVGAKALESSSAPDFPESMTPELYAGTERQSLSPPPGFVSGEPFVYPKGPVVSDNINLSGSWISTAEFVRPVFSGGHPELTLPYHAAGVRCVLRHEKGAKPVRILVFQDGKPVSRKVSGEDIRYDRKGESYLLLRAPRMYTLISHQSFGGHTLTLVPAGPAVRIYSFTFDPT</sequence>
<evidence type="ECO:0000313" key="3">
    <source>
        <dbReference type="Proteomes" id="UP000007382"/>
    </source>
</evidence>
<keyword evidence="3" id="KW-1185">Reference proteome</keyword>
<protein>
    <recommendedName>
        <fullName evidence="1">Thioredoxin domain-containing protein</fullName>
    </recommendedName>
</protein>